<dbReference type="PANTHER" id="PTHR11352:SF0">
    <property type="entry name" value="PROLIFERATING CELL NUCLEAR ANTIGEN"/>
    <property type="match status" value="1"/>
</dbReference>
<keyword evidence="6" id="KW-1185">Reference proteome</keyword>
<dbReference type="Proteomes" id="UP000000346">
    <property type="component" value="Chromosome"/>
</dbReference>
<evidence type="ECO:0000313" key="5">
    <source>
        <dbReference type="EMBL" id="ADL18629.1"/>
    </source>
</evidence>
<dbReference type="Pfam" id="PF00705">
    <property type="entry name" value="PCNA_N"/>
    <property type="match status" value="1"/>
</dbReference>
<dbReference type="STRING" id="666510.ASAC_0222"/>
<dbReference type="InParanoid" id="D9PZZ1"/>
<dbReference type="PRINTS" id="PR00339">
    <property type="entry name" value="PCNACYCLIN"/>
</dbReference>
<dbReference type="GO" id="GO:0030337">
    <property type="term" value="F:DNA polymerase processivity factor activity"/>
    <property type="evidence" value="ECO:0007669"/>
    <property type="project" value="UniProtKB-UniRule"/>
</dbReference>
<dbReference type="InterPro" id="IPR046938">
    <property type="entry name" value="DNA_clamp_sf"/>
</dbReference>
<dbReference type="FunCoup" id="D9PZZ1">
    <property type="interactions" value="1"/>
</dbReference>
<keyword evidence="2 3" id="KW-0238">DNA-binding</keyword>
<comment type="similarity">
    <text evidence="3">Belongs to the PCNA family.</text>
</comment>
<dbReference type="HOGENOM" id="CLU_043978_1_0_2"/>
<dbReference type="InterPro" id="IPR022648">
    <property type="entry name" value="Pr_cel_nuc_antig_N"/>
</dbReference>
<comment type="function">
    <text evidence="3">Sliding clamp subunit that acts as a moving platform for DNA processing. Responsible for tethering the catalytic subunit of DNA polymerase and other proteins to DNA during high-speed replication.</text>
</comment>
<proteinExistence type="inferred from homology"/>
<dbReference type="HAMAP" id="MF_00317">
    <property type="entry name" value="DNApol_clamp_arch"/>
    <property type="match status" value="1"/>
</dbReference>
<dbReference type="eggNOG" id="arCOG00488">
    <property type="taxonomic scope" value="Archaea"/>
</dbReference>
<reference evidence="5 6" key="1">
    <citation type="journal article" date="2010" name="Appl. Environ. Microbiol.">
        <title>The genome sequence of the crenarchaeon Acidilobus saccharovorans supports a new order, Acidilobales, and suggests an important ecological role in terrestrial acidic hot springs.</title>
        <authorList>
            <person name="Mardanov A.V."/>
            <person name="Svetlitchnyi V.A."/>
            <person name="Beletsky A.V."/>
            <person name="Prokofeva M.I."/>
            <person name="Bonch-Osmolovskaya E.A."/>
            <person name="Ravin N.V."/>
            <person name="Skryabin K.G."/>
        </authorList>
    </citation>
    <scope>NUCLEOTIDE SEQUENCE [LARGE SCALE GENOMIC DNA]</scope>
    <source>
        <strain evidence="6">DSM 16705 / JCM 18335 / VKM B-2471 / 345-15</strain>
    </source>
</reference>
<dbReference type="KEGG" id="asc:ASAC_0222"/>
<dbReference type="GO" id="GO:0003677">
    <property type="term" value="F:DNA binding"/>
    <property type="evidence" value="ECO:0007669"/>
    <property type="project" value="UniProtKB-UniRule"/>
</dbReference>
<dbReference type="SUPFAM" id="SSF55979">
    <property type="entry name" value="DNA clamp"/>
    <property type="match status" value="2"/>
</dbReference>
<evidence type="ECO:0000256" key="3">
    <source>
        <dbReference type="HAMAP-Rule" id="MF_00317"/>
    </source>
</evidence>
<dbReference type="GO" id="GO:0006275">
    <property type="term" value="P:regulation of DNA replication"/>
    <property type="evidence" value="ECO:0007669"/>
    <property type="project" value="UniProtKB-UniRule"/>
</dbReference>
<name>D9PZZ1_ACIS3</name>
<dbReference type="RefSeq" id="WP_013266141.1">
    <property type="nucleotide sequence ID" value="NC_014374.1"/>
</dbReference>
<comment type="subunit">
    <text evidence="3">Homotrimer. The subunits circularize to form a toroid; DNA passes through its center. Replication factor C (RFC) is required to load the toroid on the DNA.</text>
</comment>
<dbReference type="InterPro" id="IPR000730">
    <property type="entry name" value="Pr_cel_nuc_antig"/>
</dbReference>
<dbReference type="GO" id="GO:0006272">
    <property type="term" value="P:leading strand elongation"/>
    <property type="evidence" value="ECO:0007669"/>
    <property type="project" value="TreeGrafter"/>
</dbReference>
<evidence type="ECO:0000256" key="1">
    <source>
        <dbReference type="ARBA" id="ARBA00022705"/>
    </source>
</evidence>
<evidence type="ECO:0000256" key="2">
    <source>
        <dbReference type="ARBA" id="ARBA00023125"/>
    </source>
</evidence>
<organism evidence="5 6">
    <name type="scientific">Acidilobus saccharovorans (strain DSM 16705 / JCM 18335 / VKM B-2471 / 345-15)</name>
    <dbReference type="NCBI Taxonomy" id="666510"/>
    <lineage>
        <taxon>Archaea</taxon>
        <taxon>Thermoproteota</taxon>
        <taxon>Thermoprotei</taxon>
        <taxon>Acidilobales</taxon>
        <taxon>Acidilobaceae</taxon>
        <taxon>Acidilobus</taxon>
    </lineage>
</organism>
<feature type="domain" description="Proliferating cell nuclear antigen PCNA N-terminal" evidence="4">
    <location>
        <begin position="7"/>
        <end position="109"/>
    </location>
</feature>
<dbReference type="EMBL" id="CP001742">
    <property type="protein sequence ID" value="ADL18629.1"/>
    <property type="molecule type" value="Genomic_DNA"/>
</dbReference>
<dbReference type="GeneID" id="9498442"/>
<evidence type="ECO:0000313" key="6">
    <source>
        <dbReference type="Proteomes" id="UP000000346"/>
    </source>
</evidence>
<protein>
    <recommendedName>
        <fullName evidence="3">DNA polymerase sliding clamp</fullName>
    </recommendedName>
    <alternativeName>
        <fullName evidence="3">Proliferating cell nuclear antigen homolog</fullName>
        <shortName evidence="3">PCNA</shortName>
    </alternativeName>
</protein>
<accession>D9PZZ1</accession>
<dbReference type="CDD" id="cd00577">
    <property type="entry name" value="PCNA"/>
    <property type="match status" value="1"/>
</dbReference>
<keyword evidence="1 3" id="KW-0235">DNA replication</keyword>
<dbReference type="Gene3D" id="3.70.10.10">
    <property type="match status" value="1"/>
</dbReference>
<gene>
    <name evidence="3" type="primary">pcn</name>
    <name evidence="5" type="ordered locus">ASAC_0222</name>
</gene>
<evidence type="ECO:0000259" key="4">
    <source>
        <dbReference type="Pfam" id="PF00705"/>
    </source>
</evidence>
<dbReference type="PANTHER" id="PTHR11352">
    <property type="entry name" value="PROLIFERATING CELL NUCLEAR ANTIGEN"/>
    <property type="match status" value="1"/>
</dbReference>
<dbReference type="OrthoDB" id="14749at2157"/>
<sequence>MASLRAVYPEGNRLKRIVSAMAKVSDEATFDFAQNEVVFWLFSPDKTVLAVAKLEPSAFEEYSLDSEVKLSVNVSEMNRVVRRATRNDAVAMQYETGAPGLTVELQDRKTSFSRSFLITASESTEESLREINMSPTARVVMSADDLETLVTDAKSVGDVVELHASDGKLEVTASAEGKSYRWLMSQGAPLQELSAEAETKASYSAKSLYSSLRPIMSIAESVQLEFSTDYPLKVTINLSGPEQMIIYIAPVQG</sequence>
<dbReference type="AlphaFoldDB" id="D9PZZ1"/>
<dbReference type="NCBIfam" id="NF002218">
    <property type="entry name" value="PRK01115.1-1"/>
    <property type="match status" value="1"/>
</dbReference>